<name>A0A7S1SPQ5_9CHLO</name>
<accession>A0A7S1SPQ5</accession>
<dbReference type="InterPro" id="IPR030184">
    <property type="entry name" value="WAT1-related"/>
</dbReference>
<dbReference type="EMBL" id="HBGG01013221">
    <property type="protein sequence ID" value="CAD9204537.1"/>
    <property type="molecule type" value="Transcribed_RNA"/>
</dbReference>
<organism evidence="9">
    <name type="scientific">Tetraselmis chuii</name>
    <dbReference type="NCBI Taxonomy" id="63592"/>
    <lineage>
        <taxon>Eukaryota</taxon>
        <taxon>Viridiplantae</taxon>
        <taxon>Chlorophyta</taxon>
        <taxon>core chlorophytes</taxon>
        <taxon>Chlorodendrophyceae</taxon>
        <taxon>Chlorodendrales</taxon>
        <taxon>Chlorodendraceae</taxon>
        <taxon>Tetraselmis</taxon>
    </lineage>
</organism>
<evidence type="ECO:0000259" key="8">
    <source>
        <dbReference type="Pfam" id="PF00892"/>
    </source>
</evidence>
<proteinExistence type="inferred from homology"/>
<dbReference type="InterPro" id="IPR000620">
    <property type="entry name" value="EamA_dom"/>
</dbReference>
<feature type="compositionally biased region" description="Basic and acidic residues" evidence="6">
    <location>
        <begin position="19"/>
        <end position="33"/>
    </location>
</feature>
<dbReference type="GO" id="GO:0022857">
    <property type="term" value="F:transmembrane transporter activity"/>
    <property type="evidence" value="ECO:0007669"/>
    <property type="project" value="InterPro"/>
</dbReference>
<sequence>MGRQPEAGARPLLGQRPRPVSDNDVKEEEEKQKGRNMGVYGALVFTQVALSFGAAYLRISLQATEQPLEPVIFAMCREMLASPPLLAFSWYHTGVVVPPVSEAAGFMLLGFCLFLNQLFFLMGLQLSGVVVATCMQPSVPVFTVGMAVLVFRTEVGSMRKLSGIFMAVVGAVLMVFGSSSNATVARGETTFYGLSGKMLLGNLCLMTNCLCASLFFINAKRLTTRHHAASVTAWAYCAASFCMLVTAMVTVPLERWSIPVHAWAPLAYWVVVCSVIGYFCLTWATSRVPASHVAASQCLQPFVGTLMGYMLLGEHITWWDLGSVAILAGLATVVTDQTVAKDVSKLDAKGEDGCVMEVGSQAGDELVFIQRRMSAASSSSLSRVSSTRGATELILSPPPPRAHAEMVLSSKANSETNLARL</sequence>
<feature type="transmembrane region" description="Helical" evidence="7">
    <location>
        <begin position="39"/>
        <end position="59"/>
    </location>
</feature>
<feature type="transmembrane region" description="Helical" evidence="7">
    <location>
        <begin position="199"/>
        <end position="219"/>
    </location>
</feature>
<dbReference type="GO" id="GO:0016020">
    <property type="term" value="C:membrane"/>
    <property type="evidence" value="ECO:0007669"/>
    <property type="project" value="UniProtKB-SubCell"/>
</dbReference>
<protein>
    <recommendedName>
        <fullName evidence="8">EamA domain-containing protein</fullName>
    </recommendedName>
</protein>
<evidence type="ECO:0000256" key="1">
    <source>
        <dbReference type="ARBA" id="ARBA00004141"/>
    </source>
</evidence>
<feature type="transmembrane region" description="Helical" evidence="7">
    <location>
        <begin position="262"/>
        <end position="281"/>
    </location>
</feature>
<feature type="transmembrane region" description="Helical" evidence="7">
    <location>
        <begin position="129"/>
        <end position="151"/>
    </location>
</feature>
<dbReference type="Gene3D" id="1.10.3730.20">
    <property type="match status" value="1"/>
</dbReference>
<feature type="transmembrane region" description="Helical" evidence="7">
    <location>
        <begin position="231"/>
        <end position="250"/>
    </location>
</feature>
<evidence type="ECO:0000256" key="7">
    <source>
        <dbReference type="SAM" id="Phobius"/>
    </source>
</evidence>
<feature type="domain" description="EamA" evidence="8">
    <location>
        <begin position="200"/>
        <end position="334"/>
    </location>
</feature>
<evidence type="ECO:0000256" key="3">
    <source>
        <dbReference type="ARBA" id="ARBA00022692"/>
    </source>
</evidence>
<feature type="domain" description="EamA" evidence="8">
    <location>
        <begin position="47"/>
        <end position="175"/>
    </location>
</feature>
<feature type="transmembrane region" description="Helical" evidence="7">
    <location>
        <begin position="71"/>
        <end position="91"/>
    </location>
</feature>
<evidence type="ECO:0000256" key="5">
    <source>
        <dbReference type="ARBA" id="ARBA00023136"/>
    </source>
</evidence>
<evidence type="ECO:0000313" key="9">
    <source>
        <dbReference type="EMBL" id="CAD9204537.1"/>
    </source>
</evidence>
<evidence type="ECO:0000256" key="2">
    <source>
        <dbReference type="ARBA" id="ARBA00007635"/>
    </source>
</evidence>
<gene>
    <name evidence="9" type="ORF">TCHU04912_LOCUS6772</name>
</gene>
<dbReference type="AlphaFoldDB" id="A0A7S1SPQ5"/>
<reference evidence="9" key="1">
    <citation type="submission" date="2021-01" db="EMBL/GenBank/DDBJ databases">
        <authorList>
            <person name="Corre E."/>
            <person name="Pelletier E."/>
            <person name="Niang G."/>
            <person name="Scheremetjew M."/>
            <person name="Finn R."/>
            <person name="Kale V."/>
            <person name="Holt S."/>
            <person name="Cochrane G."/>
            <person name="Meng A."/>
            <person name="Brown T."/>
            <person name="Cohen L."/>
        </authorList>
    </citation>
    <scope>NUCLEOTIDE SEQUENCE</scope>
    <source>
        <strain evidence="9">PLY429</strain>
    </source>
</reference>
<dbReference type="SUPFAM" id="SSF103481">
    <property type="entry name" value="Multidrug resistance efflux transporter EmrE"/>
    <property type="match status" value="2"/>
</dbReference>
<evidence type="ECO:0000256" key="4">
    <source>
        <dbReference type="ARBA" id="ARBA00022989"/>
    </source>
</evidence>
<dbReference type="InterPro" id="IPR037185">
    <property type="entry name" value="EmrE-like"/>
</dbReference>
<keyword evidence="3 7" id="KW-0812">Transmembrane</keyword>
<comment type="similarity">
    <text evidence="2">Belongs to the drug/metabolite transporter (DMT) superfamily. Plant drug/metabolite exporter (P-DME) (TC 2.A.7.4) family.</text>
</comment>
<feature type="transmembrane region" description="Helical" evidence="7">
    <location>
        <begin position="163"/>
        <end position="179"/>
    </location>
</feature>
<dbReference type="Pfam" id="PF00892">
    <property type="entry name" value="EamA"/>
    <property type="match status" value="2"/>
</dbReference>
<keyword evidence="4 7" id="KW-1133">Transmembrane helix</keyword>
<dbReference type="PANTHER" id="PTHR31218">
    <property type="entry name" value="WAT1-RELATED PROTEIN"/>
    <property type="match status" value="1"/>
</dbReference>
<comment type="subcellular location">
    <subcellularLocation>
        <location evidence="1">Membrane</location>
        <topology evidence="1">Multi-pass membrane protein</topology>
    </subcellularLocation>
</comment>
<keyword evidence="5 7" id="KW-0472">Membrane</keyword>
<evidence type="ECO:0000256" key="6">
    <source>
        <dbReference type="SAM" id="MobiDB-lite"/>
    </source>
</evidence>
<feature type="region of interest" description="Disordered" evidence="6">
    <location>
        <begin position="1"/>
        <end position="33"/>
    </location>
</feature>
<feature type="transmembrane region" description="Helical" evidence="7">
    <location>
        <begin position="103"/>
        <end position="123"/>
    </location>
</feature>